<feature type="transmembrane region" description="Helical" evidence="6">
    <location>
        <begin position="143"/>
        <end position="168"/>
    </location>
</feature>
<feature type="transmembrane region" description="Helical" evidence="6">
    <location>
        <begin position="464"/>
        <end position="482"/>
    </location>
</feature>
<evidence type="ECO:0000256" key="6">
    <source>
        <dbReference type="SAM" id="Phobius"/>
    </source>
</evidence>
<dbReference type="InterPro" id="IPR052983">
    <property type="entry name" value="MFS_Riboflavin_Transporter"/>
</dbReference>
<dbReference type="Pfam" id="PF07690">
    <property type="entry name" value="MFS_1"/>
    <property type="match status" value="1"/>
</dbReference>
<organism evidence="7 8">
    <name type="scientific">Patella caerulea</name>
    <name type="common">Rayed Mediterranean limpet</name>
    <dbReference type="NCBI Taxonomy" id="87958"/>
    <lineage>
        <taxon>Eukaryota</taxon>
        <taxon>Metazoa</taxon>
        <taxon>Spiralia</taxon>
        <taxon>Lophotrochozoa</taxon>
        <taxon>Mollusca</taxon>
        <taxon>Gastropoda</taxon>
        <taxon>Patellogastropoda</taxon>
        <taxon>Patelloidea</taxon>
        <taxon>Patellidae</taxon>
        <taxon>Patella</taxon>
    </lineage>
</organism>
<keyword evidence="5 6" id="KW-0472">Membrane</keyword>
<feature type="transmembrane region" description="Helical" evidence="6">
    <location>
        <begin position="50"/>
        <end position="72"/>
    </location>
</feature>
<dbReference type="EMBL" id="JAZGQO010000010">
    <property type="protein sequence ID" value="KAK6174836.1"/>
    <property type="molecule type" value="Genomic_DNA"/>
</dbReference>
<dbReference type="Proteomes" id="UP001347796">
    <property type="component" value="Unassembled WGS sequence"/>
</dbReference>
<feature type="transmembrane region" description="Helical" evidence="6">
    <location>
        <begin position="198"/>
        <end position="216"/>
    </location>
</feature>
<dbReference type="PANTHER" id="PTHR43385:SF1">
    <property type="entry name" value="RIBOFLAVIN TRANSPORTER RIBJ"/>
    <property type="match status" value="1"/>
</dbReference>
<evidence type="ECO:0000256" key="4">
    <source>
        <dbReference type="ARBA" id="ARBA00022989"/>
    </source>
</evidence>
<evidence type="ECO:0000256" key="5">
    <source>
        <dbReference type="ARBA" id="ARBA00023136"/>
    </source>
</evidence>
<evidence type="ECO:0000313" key="8">
    <source>
        <dbReference type="Proteomes" id="UP001347796"/>
    </source>
</evidence>
<accession>A0AAN8PNH9</accession>
<feature type="transmembrane region" description="Helical" evidence="6">
    <location>
        <begin position="341"/>
        <end position="361"/>
    </location>
</feature>
<name>A0AAN8PNH9_PATCE</name>
<keyword evidence="2" id="KW-0813">Transport</keyword>
<proteinExistence type="predicted"/>
<dbReference type="SUPFAM" id="SSF103473">
    <property type="entry name" value="MFS general substrate transporter"/>
    <property type="match status" value="1"/>
</dbReference>
<sequence length="513" mass="56592">MACNVLLIRGILTVIGGVFLHVSIGITYIFGNFTPYFTSYLRNRTSSHDVTYADTTWIAMSSGICEITVPLIATIAERRVNYKIIITTACLLASGGVLVTYYTVQRSFLMMILTYGVCFGMGKCMIYISVLKCAIAWFPKKSSIISGIVLGGYGFSAFIFNWIVTFYINPENMPTNLQVGEDWYFTQKKLLDRVPDCFLLLGVIVLGLQIIGLCLLSDAQKYQTEIIEKIYTKTESSQYDSINNTTGIIRTASSEYGSINNTAGIIETDSSQYGSINNTDSINDSQDHAKNSGNREYTVKDILKSKIFYLLFFMLVFYDVAVGMSVTSFKAFGQTFIHDDHFLSLTASMGAFFNSGGRIVWGFISHKIGHTTAISVLAAGFTSTMATLGCTQLLGKYLYLVWVCLIYFFFSGMFAILPAVVLDNYGLTITITAYGMVKSSGVLGAVLTSVLASTLQPILGWKNVFLLSAGLVSIGFVCSLMVDKDTRAAHRRKINNTANKREERGNLYSVLSN</sequence>
<keyword evidence="3 6" id="KW-0812">Transmembrane</keyword>
<keyword evidence="8" id="KW-1185">Reference proteome</keyword>
<reference evidence="7 8" key="1">
    <citation type="submission" date="2024-01" db="EMBL/GenBank/DDBJ databases">
        <title>The genome of the rayed Mediterranean limpet Patella caerulea (Linnaeus, 1758).</title>
        <authorList>
            <person name="Anh-Thu Weber A."/>
            <person name="Halstead-Nussloch G."/>
        </authorList>
    </citation>
    <scope>NUCLEOTIDE SEQUENCE [LARGE SCALE GENOMIC DNA]</scope>
    <source>
        <strain evidence="7">AATW-2023a</strain>
        <tissue evidence="7">Whole specimen</tissue>
    </source>
</reference>
<feature type="transmembrane region" description="Helical" evidence="6">
    <location>
        <begin position="433"/>
        <end position="452"/>
    </location>
</feature>
<feature type="transmembrane region" description="Helical" evidence="6">
    <location>
        <begin position="108"/>
        <end position="131"/>
    </location>
</feature>
<dbReference type="Gene3D" id="1.20.1250.20">
    <property type="entry name" value="MFS general substrate transporter like domains"/>
    <property type="match status" value="2"/>
</dbReference>
<dbReference type="InterPro" id="IPR036259">
    <property type="entry name" value="MFS_trans_sf"/>
</dbReference>
<gene>
    <name evidence="7" type="ORF">SNE40_013406</name>
</gene>
<protein>
    <submittedName>
        <fullName evidence="7">Uncharacterized protein</fullName>
    </submittedName>
</protein>
<feature type="transmembrane region" description="Helical" evidence="6">
    <location>
        <begin position="373"/>
        <end position="394"/>
    </location>
</feature>
<dbReference type="InterPro" id="IPR011701">
    <property type="entry name" value="MFS"/>
</dbReference>
<dbReference type="PANTHER" id="PTHR43385">
    <property type="entry name" value="RIBOFLAVIN TRANSPORTER RIBJ"/>
    <property type="match status" value="1"/>
</dbReference>
<comment type="subcellular location">
    <subcellularLocation>
        <location evidence="1">Membrane</location>
        <topology evidence="1">Multi-pass membrane protein</topology>
    </subcellularLocation>
</comment>
<feature type="transmembrane region" description="Helical" evidence="6">
    <location>
        <begin position="307"/>
        <end position="329"/>
    </location>
</feature>
<keyword evidence="4 6" id="KW-1133">Transmembrane helix</keyword>
<evidence type="ECO:0000256" key="3">
    <source>
        <dbReference type="ARBA" id="ARBA00022692"/>
    </source>
</evidence>
<dbReference type="GO" id="GO:0016020">
    <property type="term" value="C:membrane"/>
    <property type="evidence" value="ECO:0007669"/>
    <property type="project" value="UniProtKB-SubCell"/>
</dbReference>
<evidence type="ECO:0000256" key="1">
    <source>
        <dbReference type="ARBA" id="ARBA00004141"/>
    </source>
</evidence>
<feature type="transmembrane region" description="Helical" evidence="6">
    <location>
        <begin position="400"/>
        <end position="421"/>
    </location>
</feature>
<evidence type="ECO:0000313" key="7">
    <source>
        <dbReference type="EMBL" id="KAK6174836.1"/>
    </source>
</evidence>
<comment type="caution">
    <text evidence="7">The sequence shown here is derived from an EMBL/GenBank/DDBJ whole genome shotgun (WGS) entry which is preliminary data.</text>
</comment>
<dbReference type="GO" id="GO:0022857">
    <property type="term" value="F:transmembrane transporter activity"/>
    <property type="evidence" value="ECO:0007669"/>
    <property type="project" value="InterPro"/>
</dbReference>
<feature type="transmembrane region" description="Helical" evidence="6">
    <location>
        <begin position="84"/>
        <end position="102"/>
    </location>
</feature>
<dbReference type="AlphaFoldDB" id="A0AAN8PNH9"/>
<evidence type="ECO:0000256" key="2">
    <source>
        <dbReference type="ARBA" id="ARBA00022448"/>
    </source>
</evidence>
<feature type="transmembrane region" description="Helical" evidence="6">
    <location>
        <begin position="7"/>
        <end position="30"/>
    </location>
</feature>